<dbReference type="EMBL" id="BA000045">
    <property type="protein sequence ID" value="BAC88957.1"/>
    <property type="molecule type" value="Genomic_DNA"/>
</dbReference>
<dbReference type="eggNOG" id="COG2205">
    <property type="taxonomic scope" value="Bacteria"/>
</dbReference>
<dbReference type="InterPro" id="IPR003660">
    <property type="entry name" value="HAMP_dom"/>
</dbReference>
<evidence type="ECO:0000259" key="12">
    <source>
        <dbReference type="PROSITE" id="PS50112"/>
    </source>
</evidence>
<dbReference type="OrthoDB" id="510512at2"/>
<evidence type="ECO:0000256" key="5">
    <source>
        <dbReference type="ARBA" id="ARBA00022679"/>
    </source>
</evidence>
<dbReference type="CDD" id="cd00130">
    <property type="entry name" value="PAS"/>
    <property type="match status" value="1"/>
</dbReference>
<dbReference type="eggNOG" id="COG2203">
    <property type="taxonomic scope" value="Bacteria"/>
</dbReference>
<dbReference type="PANTHER" id="PTHR43047:SF72">
    <property type="entry name" value="OSMOSENSING HISTIDINE PROTEIN KINASE SLN1"/>
    <property type="match status" value="1"/>
</dbReference>
<dbReference type="InterPro" id="IPR029016">
    <property type="entry name" value="GAF-like_dom_sf"/>
</dbReference>
<dbReference type="Pfam" id="PF08448">
    <property type="entry name" value="PAS_4"/>
    <property type="match status" value="1"/>
</dbReference>
<dbReference type="InterPro" id="IPR000014">
    <property type="entry name" value="PAS"/>
</dbReference>
<dbReference type="InParanoid" id="Q7NLV3"/>
<dbReference type="Gene3D" id="3.30.450.40">
    <property type="match status" value="1"/>
</dbReference>
<dbReference type="GO" id="GO:0005886">
    <property type="term" value="C:plasma membrane"/>
    <property type="evidence" value="ECO:0000318"/>
    <property type="project" value="GO_Central"/>
</dbReference>
<evidence type="ECO:0000256" key="2">
    <source>
        <dbReference type="ARBA" id="ARBA00004370"/>
    </source>
</evidence>
<dbReference type="InterPro" id="IPR000700">
    <property type="entry name" value="PAS-assoc_C"/>
</dbReference>
<evidence type="ECO:0000256" key="1">
    <source>
        <dbReference type="ARBA" id="ARBA00000085"/>
    </source>
</evidence>
<evidence type="ECO:0000313" key="16">
    <source>
        <dbReference type="Proteomes" id="UP000000557"/>
    </source>
</evidence>
<dbReference type="PROSITE" id="PS50112">
    <property type="entry name" value="PAS"/>
    <property type="match status" value="1"/>
</dbReference>
<evidence type="ECO:0000256" key="3">
    <source>
        <dbReference type="ARBA" id="ARBA00012438"/>
    </source>
</evidence>
<dbReference type="InterPro" id="IPR001789">
    <property type="entry name" value="Sig_transdc_resp-reg_receiver"/>
</dbReference>
<reference evidence="15 16" key="2">
    <citation type="journal article" date="2003" name="DNA Res.">
        <title>Complete genome structure of Gloeobacter violaceus PCC 7421, a cyanobacterium that lacks thylakoids (supplement).</title>
        <authorList>
            <person name="Nakamura Y."/>
            <person name="Kaneko T."/>
            <person name="Sato S."/>
            <person name="Mimuro M."/>
            <person name="Miyashita H."/>
            <person name="Tsuchiya T."/>
            <person name="Sasamoto S."/>
            <person name="Watanabe A."/>
            <person name="Kawashima K."/>
            <person name="Kishida Y."/>
            <person name="Kiyokawa C."/>
            <person name="Kohara M."/>
            <person name="Matsumoto M."/>
            <person name="Matsuno A."/>
            <person name="Nakazaki N."/>
            <person name="Shimpo S."/>
            <person name="Takeuchi C."/>
            <person name="Yamada M."/>
            <person name="Tabata S."/>
        </authorList>
    </citation>
    <scope>NUCLEOTIDE SEQUENCE [LARGE SCALE GENOMIC DNA]</scope>
    <source>
        <strain evidence="16">ATCC 29082 / PCC 7421</strain>
    </source>
</reference>
<evidence type="ECO:0000313" key="15">
    <source>
        <dbReference type="EMBL" id="BAC88957.1"/>
    </source>
</evidence>
<dbReference type="InterPro" id="IPR035965">
    <property type="entry name" value="PAS-like_dom_sf"/>
</dbReference>
<dbReference type="eggNOG" id="COG0745">
    <property type="taxonomic scope" value="Bacteria"/>
</dbReference>
<dbReference type="Gene3D" id="3.30.450.20">
    <property type="entry name" value="PAS domain"/>
    <property type="match status" value="1"/>
</dbReference>
<evidence type="ECO:0000259" key="10">
    <source>
        <dbReference type="PROSITE" id="PS50109"/>
    </source>
</evidence>
<evidence type="ECO:0000256" key="4">
    <source>
        <dbReference type="ARBA" id="ARBA00022553"/>
    </source>
</evidence>
<dbReference type="NCBIfam" id="TIGR00229">
    <property type="entry name" value="sensory_box"/>
    <property type="match status" value="1"/>
</dbReference>
<dbReference type="FunCoup" id="Q7NLV3">
    <property type="interactions" value="29"/>
</dbReference>
<dbReference type="InterPro" id="IPR005467">
    <property type="entry name" value="His_kinase_dom"/>
</dbReference>
<feature type="coiled-coil region" evidence="9">
    <location>
        <begin position="568"/>
        <end position="630"/>
    </location>
</feature>
<protein>
    <recommendedName>
        <fullName evidence="3">histidine kinase</fullName>
        <ecNumber evidence="3">2.7.13.3</ecNumber>
    </recommendedName>
</protein>
<evidence type="ECO:0000256" key="6">
    <source>
        <dbReference type="ARBA" id="ARBA00022777"/>
    </source>
</evidence>
<accession>Q7NLV3</accession>
<feature type="domain" description="PAS" evidence="12">
    <location>
        <begin position="446"/>
        <end position="487"/>
    </location>
</feature>
<dbReference type="PROSITE" id="PS50113">
    <property type="entry name" value="PAC"/>
    <property type="match status" value="1"/>
</dbReference>
<evidence type="ECO:0000259" key="13">
    <source>
        <dbReference type="PROSITE" id="PS50113"/>
    </source>
</evidence>
<dbReference type="Pfam" id="PF05227">
    <property type="entry name" value="CHASE3"/>
    <property type="match status" value="1"/>
</dbReference>
<dbReference type="PATRIC" id="fig|251221.4.peg.1041"/>
<dbReference type="CDD" id="cd06225">
    <property type="entry name" value="HAMP"/>
    <property type="match status" value="1"/>
</dbReference>
<dbReference type="Proteomes" id="UP000000557">
    <property type="component" value="Chromosome"/>
</dbReference>
<feature type="domain" description="HAMP" evidence="14">
    <location>
        <begin position="226"/>
        <end position="281"/>
    </location>
</feature>
<feature type="domain" description="Response regulatory" evidence="11">
    <location>
        <begin position="990"/>
        <end position="1106"/>
    </location>
</feature>
<dbReference type="Gene3D" id="3.30.565.10">
    <property type="entry name" value="Histidine kinase-like ATPase, C-terminal domain"/>
    <property type="match status" value="1"/>
</dbReference>
<reference evidence="15 16" key="1">
    <citation type="journal article" date="2003" name="DNA Res.">
        <title>Complete genome structure of Gloeobacter violaceus PCC 7421, a cyanobacterium that lacks thylakoids.</title>
        <authorList>
            <person name="Nakamura Y."/>
            <person name="Kaneko T."/>
            <person name="Sato S."/>
            <person name="Mimuro M."/>
            <person name="Miyashita H."/>
            <person name="Tsuchiya T."/>
            <person name="Sasamoto S."/>
            <person name="Watanabe A."/>
            <person name="Kawashima K."/>
            <person name="Kishida Y."/>
            <person name="Kiyokawa C."/>
            <person name="Kohara M."/>
            <person name="Matsumoto M."/>
            <person name="Matsuno A."/>
            <person name="Nakazaki N."/>
            <person name="Shimpo S."/>
            <person name="Takeuchi C."/>
            <person name="Yamada M."/>
            <person name="Tabata S."/>
        </authorList>
    </citation>
    <scope>NUCLEOTIDE SEQUENCE [LARGE SCALE GENOMIC DNA]</scope>
    <source>
        <strain evidence="16">ATCC 29082 / PCC 7421</strain>
    </source>
</reference>
<dbReference type="SUPFAM" id="SSF55874">
    <property type="entry name" value="ATPase domain of HSP90 chaperone/DNA topoisomerase II/histidine kinase"/>
    <property type="match status" value="1"/>
</dbReference>
<dbReference type="InterPro" id="IPR013656">
    <property type="entry name" value="PAS_4"/>
</dbReference>
<name>Q7NLV3_GLOVI</name>
<dbReference type="EnsemblBacteria" id="BAC88957">
    <property type="protein sequence ID" value="BAC88957"/>
    <property type="gene ID" value="BAC88957"/>
</dbReference>
<dbReference type="InterPro" id="IPR036890">
    <property type="entry name" value="HATPase_C_sf"/>
</dbReference>
<evidence type="ECO:0000259" key="14">
    <source>
        <dbReference type="PROSITE" id="PS50885"/>
    </source>
</evidence>
<dbReference type="FunFam" id="3.40.50.2300:FF:000444">
    <property type="entry name" value="Sensory transduction histidine kinase"/>
    <property type="match status" value="1"/>
</dbReference>
<dbReference type="SMART" id="SM00304">
    <property type="entry name" value="HAMP"/>
    <property type="match status" value="1"/>
</dbReference>
<feature type="modified residue" description="4-aspartylphosphate" evidence="8">
    <location>
        <position position="1039"/>
    </location>
</feature>
<evidence type="ECO:0000256" key="8">
    <source>
        <dbReference type="PROSITE-ProRule" id="PRU00169"/>
    </source>
</evidence>
<dbReference type="AlphaFoldDB" id="Q7NLV3"/>
<organism evidence="15 16">
    <name type="scientific">Gloeobacter violaceus (strain ATCC 29082 / PCC 7421)</name>
    <dbReference type="NCBI Taxonomy" id="251221"/>
    <lineage>
        <taxon>Bacteria</taxon>
        <taxon>Bacillati</taxon>
        <taxon>Cyanobacteriota</taxon>
        <taxon>Cyanophyceae</taxon>
        <taxon>Gloeobacterales</taxon>
        <taxon>Gloeobacteraceae</taxon>
        <taxon>Gloeobacter</taxon>
    </lineage>
</organism>
<dbReference type="GO" id="GO:0009927">
    <property type="term" value="F:histidine phosphotransfer kinase activity"/>
    <property type="evidence" value="ECO:0000318"/>
    <property type="project" value="GO_Central"/>
</dbReference>
<dbReference type="Pfam" id="PF00672">
    <property type="entry name" value="HAMP"/>
    <property type="match status" value="1"/>
</dbReference>
<feature type="domain" description="Response regulatory" evidence="11">
    <location>
        <begin position="870"/>
        <end position="983"/>
    </location>
</feature>
<dbReference type="InterPro" id="IPR036097">
    <property type="entry name" value="HisK_dim/P_sf"/>
</dbReference>
<dbReference type="PROSITE" id="PS50885">
    <property type="entry name" value="HAMP"/>
    <property type="match status" value="1"/>
</dbReference>
<dbReference type="CDD" id="cd16922">
    <property type="entry name" value="HATPase_EvgS-ArcB-TorS-like"/>
    <property type="match status" value="1"/>
</dbReference>
<dbReference type="RefSeq" id="WP_011141018.1">
    <property type="nucleotide sequence ID" value="NC_005125.1"/>
</dbReference>
<dbReference type="SMART" id="SM00065">
    <property type="entry name" value="GAF"/>
    <property type="match status" value="1"/>
</dbReference>
<dbReference type="GO" id="GO:0000160">
    <property type="term" value="P:phosphorelay signal transduction system"/>
    <property type="evidence" value="ECO:0000318"/>
    <property type="project" value="GO_Central"/>
</dbReference>
<dbReference type="PRINTS" id="PR00344">
    <property type="entry name" value="BCTRLSENSOR"/>
</dbReference>
<dbReference type="InterPro" id="IPR003661">
    <property type="entry name" value="HisK_dim/P_dom"/>
</dbReference>
<dbReference type="STRING" id="251221.gene:10758494"/>
<dbReference type="HOGENOM" id="CLU_000445_127_0_3"/>
<evidence type="ECO:0000256" key="7">
    <source>
        <dbReference type="ARBA" id="ARBA00023012"/>
    </source>
</evidence>
<dbReference type="CDD" id="cd00082">
    <property type="entry name" value="HisKA"/>
    <property type="match status" value="1"/>
</dbReference>
<dbReference type="Gene3D" id="1.10.287.130">
    <property type="match status" value="1"/>
</dbReference>
<keyword evidence="5" id="KW-0808">Transferase</keyword>
<feature type="domain" description="PAC" evidence="13">
    <location>
        <begin position="525"/>
        <end position="577"/>
    </location>
</feature>
<gene>
    <name evidence="15" type="ordered locus">glr1016</name>
</gene>
<keyword evidence="16" id="KW-1185">Reference proteome</keyword>
<dbReference type="InterPro" id="IPR003018">
    <property type="entry name" value="GAF"/>
</dbReference>
<sequence length="1130" mass="125049">MIAKFKSQRKGSIARRLLLTLGSLLLVFLLVFGFNYGLVFNQVENLRQSYRLSRELNINVYRMQEGMTDQETGVRGFLLARQEEFLAPFYQGRVQYLRSLEEARRVVQLITVRIEDPQMRSQMLSALDAAGQAAESWYEFVRAGEIESLRRGDVAAALDLGRSRQGKERFDRFRQAAAEVRRRNDLLFAQLEARISERQNQSEILSIGLLAMAGLLAGAISLGLVRSLRRPFAALEAAAVALGEGNFQTRVPAEVIENDDELAVLARSFNQTAERLGRQNLELRERDILGSLRVLDAVIVEEIDLDCLCGRLLESLGELTGSQLGALYLLEGERLLLQSSLGLSAPAPAIRLGEGMVGLAASRCAPVVLQSPPTGEPLSLETPAGALQPRSLSAWPLLSKQQLVGVLFVAGLEPLAPMARNLLESVSSQLAVALLNSRSVRAVEEARARLEATFEQMSDGVSIADARGNPQLINPAGLRILGLPADQDLTDSDWQNRFEVFTLEGEPLEAQEVPVRRAVRFGTTVRADLQIRIRQGRSVLLSVSASPLKDGRGNIYGVVAVFRDVTVERERERRLVQQARELEALNTELAATNEELEAQQSELEAINAELEQQRLQIESQNQELVEADRQKNNFLASMSHELRTPLNAIIGFSQLLLRNKNLQEQPQVLLQLDRVYQNGKIQLRLVNDILDLAKIKAGKVELRYQPVALEPFVREVYAALESLALQKNLSVRIAVDPSIGSVETDPQQLRTILINLLSNAFKYTERGEVEVRARRPAADRFELEVRDTGVGIDPDQQQKVFDEFSRLEGAATRQASGTGLGLAICKRLVTLMGGEISLVSTPGVGSTFTVRLPCGPAVIPAGRSAGEPPKVLFIEHDLQVQQLVATRLAERSYRLLFAPDSIEGIQIAKAERPDAIVLDPTLPRTDLWGVLFELRTDPTTAGIPILLQSIAGERGLAIPLGLADFLTRPVGQESLLAVLKRRRVAPEGDAILIVDDSADNREYLAACLRDEGYRVQPAASGHEALAYLESHRPQLVILDLMMPQMDGFEVLRRLRRMPGGRQLPVLILSAMDLTEQQRQTLLAEQTEQILKKGDQNIDELLSLLDDTLRRQLETARAAGAERLTPDTRSL</sequence>
<dbReference type="InterPro" id="IPR004358">
    <property type="entry name" value="Sig_transdc_His_kin-like_C"/>
</dbReference>
<feature type="domain" description="Histidine kinase" evidence="10">
    <location>
        <begin position="637"/>
        <end position="856"/>
    </location>
</feature>
<dbReference type="eggNOG" id="COG0784">
    <property type="taxonomic scope" value="Bacteria"/>
</dbReference>
<dbReference type="Pfam" id="PF13185">
    <property type="entry name" value="GAF_2"/>
    <property type="match status" value="1"/>
</dbReference>
<feature type="modified residue" description="4-aspartylphosphate" evidence="8">
    <location>
        <position position="919"/>
    </location>
</feature>
<keyword evidence="6" id="KW-0418">Kinase</keyword>
<comment type="catalytic activity">
    <reaction evidence="1">
        <text>ATP + protein L-histidine = ADP + protein N-phospho-L-histidine.</text>
        <dbReference type="EC" id="2.7.13.3"/>
    </reaction>
</comment>
<dbReference type="PROSITE" id="PS50109">
    <property type="entry name" value="HIS_KIN"/>
    <property type="match status" value="1"/>
</dbReference>
<dbReference type="SMART" id="SM00448">
    <property type="entry name" value="REC"/>
    <property type="match status" value="2"/>
</dbReference>
<dbReference type="SUPFAM" id="SSF55781">
    <property type="entry name" value="GAF domain-like"/>
    <property type="match status" value="1"/>
</dbReference>
<dbReference type="Gene3D" id="6.10.340.10">
    <property type="match status" value="1"/>
</dbReference>
<dbReference type="SMART" id="SM00387">
    <property type="entry name" value="HATPase_c"/>
    <property type="match status" value="1"/>
</dbReference>
<keyword evidence="7" id="KW-0902">Two-component regulatory system</keyword>
<dbReference type="Pfam" id="PF02518">
    <property type="entry name" value="HATPase_c"/>
    <property type="match status" value="1"/>
</dbReference>
<comment type="subcellular location">
    <subcellularLocation>
        <location evidence="2">Membrane</location>
    </subcellularLocation>
</comment>
<dbReference type="Pfam" id="PF00512">
    <property type="entry name" value="HisKA"/>
    <property type="match status" value="1"/>
</dbReference>
<keyword evidence="9" id="KW-0175">Coiled coil</keyword>
<dbReference type="EC" id="2.7.13.3" evidence="3"/>
<dbReference type="Gene3D" id="3.40.50.2300">
    <property type="match status" value="2"/>
</dbReference>
<dbReference type="PANTHER" id="PTHR43047">
    <property type="entry name" value="TWO-COMPONENT HISTIDINE PROTEIN KINASE"/>
    <property type="match status" value="1"/>
</dbReference>
<dbReference type="InterPro" id="IPR011006">
    <property type="entry name" value="CheY-like_superfamily"/>
</dbReference>
<dbReference type="SUPFAM" id="SSF55785">
    <property type="entry name" value="PYP-like sensor domain (PAS domain)"/>
    <property type="match status" value="1"/>
</dbReference>
<dbReference type="PROSITE" id="PS50110">
    <property type="entry name" value="RESPONSE_REGULATORY"/>
    <property type="match status" value="2"/>
</dbReference>
<dbReference type="InterPro" id="IPR003594">
    <property type="entry name" value="HATPase_dom"/>
</dbReference>
<dbReference type="SUPFAM" id="SSF52172">
    <property type="entry name" value="CheY-like"/>
    <property type="match status" value="2"/>
</dbReference>
<proteinExistence type="predicted"/>
<dbReference type="SUPFAM" id="SSF158472">
    <property type="entry name" value="HAMP domain-like"/>
    <property type="match status" value="1"/>
</dbReference>
<dbReference type="InterPro" id="IPR007891">
    <property type="entry name" value="CHASE3"/>
</dbReference>
<dbReference type="eggNOG" id="COG5278">
    <property type="taxonomic scope" value="Bacteria"/>
</dbReference>
<dbReference type="SMART" id="SM00388">
    <property type="entry name" value="HisKA"/>
    <property type="match status" value="1"/>
</dbReference>
<dbReference type="CDD" id="cd17574">
    <property type="entry name" value="REC_OmpR"/>
    <property type="match status" value="1"/>
</dbReference>
<dbReference type="KEGG" id="gvi:glr1016"/>
<dbReference type="GO" id="GO:0000155">
    <property type="term" value="F:phosphorelay sensor kinase activity"/>
    <property type="evidence" value="ECO:0000318"/>
    <property type="project" value="GO_Central"/>
</dbReference>
<evidence type="ECO:0000259" key="11">
    <source>
        <dbReference type="PROSITE" id="PS50110"/>
    </source>
</evidence>
<dbReference type="SUPFAM" id="SSF47384">
    <property type="entry name" value="Homodimeric domain of signal transducing histidine kinase"/>
    <property type="match status" value="1"/>
</dbReference>
<keyword evidence="4 8" id="KW-0597">Phosphoprotein</keyword>
<evidence type="ECO:0000256" key="9">
    <source>
        <dbReference type="SAM" id="Coils"/>
    </source>
</evidence>
<dbReference type="Pfam" id="PF00072">
    <property type="entry name" value="Response_reg"/>
    <property type="match status" value="1"/>
</dbReference>
<dbReference type="PhylomeDB" id="Q7NLV3"/>
<dbReference type="FunFam" id="3.30.565.10:FF:000049">
    <property type="entry name" value="Two-component sensor histidine kinase"/>
    <property type="match status" value="1"/>
</dbReference>